<evidence type="ECO:0000256" key="4">
    <source>
        <dbReference type="ARBA" id="ARBA00023172"/>
    </source>
</evidence>
<proteinExistence type="inferred from homology"/>
<name>A0A917FFP8_9PROT</name>
<accession>A0A917FFP8</accession>
<keyword evidence="3" id="KW-0238">DNA-binding</keyword>
<dbReference type="Proteomes" id="UP000632498">
    <property type="component" value="Unassembled WGS sequence"/>
</dbReference>
<evidence type="ECO:0000259" key="5">
    <source>
        <dbReference type="PROSITE" id="PS51898"/>
    </source>
</evidence>
<evidence type="ECO:0000313" key="7">
    <source>
        <dbReference type="Proteomes" id="UP000632498"/>
    </source>
</evidence>
<dbReference type="CDD" id="cd00397">
    <property type="entry name" value="DNA_BRE_C"/>
    <property type="match status" value="1"/>
</dbReference>
<dbReference type="EMBL" id="BMHV01000068">
    <property type="protein sequence ID" value="GGF76980.1"/>
    <property type="molecule type" value="Genomic_DNA"/>
</dbReference>
<gene>
    <name evidence="6" type="ORF">GCM10011332_33690</name>
</gene>
<evidence type="ECO:0000256" key="1">
    <source>
        <dbReference type="ARBA" id="ARBA00008857"/>
    </source>
</evidence>
<dbReference type="Gene3D" id="1.10.443.10">
    <property type="entry name" value="Intergrase catalytic core"/>
    <property type="match status" value="1"/>
</dbReference>
<dbReference type="AlphaFoldDB" id="A0A917FFP8"/>
<dbReference type="InterPro" id="IPR011010">
    <property type="entry name" value="DNA_brk_join_enz"/>
</dbReference>
<dbReference type="InterPro" id="IPR013762">
    <property type="entry name" value="Integrase-like_cat_sf"/>
</dbReference>
<feature type="domain" description="Tyr recombinase" evidence="5">
    <location>
        <begin position="4"/>
        <end position="195"/>
    </location>
</feature>
<reference evidence="6" key="1">
    <citation type="journal article" date="2014" name="Int. J. Syst. Evol. Microbiol.">
        <title>Complete genome sequence of Corynebacterium casei LMG S-19264T (=DSM 44701T), isolated from a smear-ripened cheese.</title>
        <authorList>
            <consortium name="US DOE Joint Genome Institute (JGI-PGF)"/>
            <person name="Walter F."/>
            <person name="Albersmeier A."/>
            <person name="Kalinowski J."/>
            <person name="Ruckert C."/>
        </authorList>
    </citation>
    <scope>NUCLEOTIDE SEQUENCE</scope>
    <source>
        <strain evidence="6">CGMCC 1.15254</strain>
    </source>
</reference>
<dbReference type="GO" id="GO:0015074">
    <property type="term" value="P:DNA integration"/>
    <property type="evidence" value="ECO:0007669"/>
    <property type="project" value="UniProtKB-KW"/>
</dbReference>
<dbReference type="SUPFAM" id="SSF56349">
    <property type="entry name" value="DNA breaking-rejoining enzymes"/>
    <property type="match status" value="1"/>
</dbReference>
<evidence type="ECO:0000256" key="2">
    <source>
        <dbReference type="ARBA" id="ARBA00022908"/>
    </source>
</evidence>
<evidence type="ECO:0000256" key="3">
    <source>
        <dbReference type="ARBA" id="ARBA00023125"/>
    </source>
</evidence>
<keyword evidence="2" id="KW-0229">DNA integration</keyword>
<comment type="caution">
    <text evidence="6">The sequence shown here is derived from an EMBL/GenBank/DDBJ whole genome shotgun (WGS) entry which is preliminary data.</text>
</comment>
<sequence length="198" mass="22126">MREGKAKVLTDSEINRLFKIISVERHANRNHAIFMMSIALGLRVGEIASLRVSDVLDDRGELKDVFQIIKANSKTNKNREVYLTNNRVRRSLGKYIEERQLLEGVAFHPNSYLFQSQKGNGFTGNSLQMLMKRICMKTGLPNSVSSHSGRRGFATKLISQGIDIKSVSVLMGHSNISQTAQYVETNPDLLKKVAAGAF</sequence>
<dbReference type="InterPro" id="IPR050090">
    <property type="entry name" value="Tyrosine_recombinase_XerCD"/>
</dbReference>
<keyword evidence="4" id="KW-0233">DNA recombination</keyword>
<organism evidence="6 7">
    <name type="scientific">Terasakiella brassicae</name>
    <dbReference type="NCBI Taxonomy" id="1634917"/>
    <lineage>
        <taxon>Bacteria</taxon>
        <taxon>Pseudomonadati</taxon>
        <taxon>Pseudomonadota</taxon>
        <taxon>Alphaproteobacteria</taxon>
        <taxon>Rhodospirillales</taxon>
        <taxon>Terasakiellaceae</taxon>
        <taxon>Terasakiella</taxon>
    </lineage>
</organism>
<keyword evidence="7" id="KW-1185">Reference proteome</keyword>
<comment type="similarity">
    <text evidence="1">Belongs to the 'phage' integrase family.</text>
</comment>
<dbReference type="GO" id="GO:0006310">
    <property type="term" value="P:DNA recombination"/>
    <property type="evidence" value="ECO:0007669"/>
    <property type="project" value="UniProtKB-KW"/>
</dbReference>
<evidence type="ECO:0000313" key="6">
    <source>
        <dbReference type="EMBL" id="GGF76980.1"/>
    </source>
</evidence>
<protein>
    <recommendedName>
        <fullName evidence="5">Tyr recombinase domain-containing protein</fullName>
    </recommendedName>
</protein>
<dbReference type="PANTHER" id="PTHR30349:SF41">
    <property type="entry name" value="INTEGRASE_RECOMBINASE PROTEIN MJ0367-RELATED"/>
    <property type="match status" value="1"/>
</dbReference>
<dbReference type="Pfam" id="PF00589">
    <property type="entry name" value="Phage_integrase"/>
    <property type="match status" value="1"/>
</dbReference>
<dbReference type="GO" id="GO:0003677">
    <property type="term" value="F:DNA binding"/>
    <property type="evidence" value="ECO:0007669"/>
    <property type="project" value="UniProtKB-KW"/>
</dbReference>
<dbReference type="InterPro" id="IPR002104">
    <property type="entry name" value="Integrase_catalytic"/>
</dbReference>
<dbReference type="PANTHER" id="PTHR30349">
    <property type="entry name" value="PHAGE INTEGRASE-RELATED"/>
    <property type="match status" value="1"/>
</dbReference>
<dbReference type="RefSeq" id="WP_188667410.1">
    <property type="nucleotide sequence ID" value="NZ_BMHV01000068.1"/>
</dbReference>
<dbReference type="PROSITE" id="PS51898">
    <property type="entry name" value="TYR_RECOMBINASE"/>
    <property type="match status" value="1"/>
</dbReference>
<reference evidence="6" key="2">
    <citation type="submission" date="2020-09" db="EMBL/GenBank/DDBJ databases">
        <authorList>
            <person name="Sun Q."/>
            <person name="Zhou Y."/>
        </authorList>
    </citation>
    <scope>NUCLEOTIDE SEQUENCE</scope>
    <source>
        <strain evidence="6">CGMCC 1.15254</strain>
    </source>
</reference>